<dbReference type="EMBL" id="JADGJQ010000099">
    <property type="protein sequence ID" value="KAJ3170076.1"/>
    <property type="molecule type" value="Genomic_DNA"/>
</dbReference>
<accession>A0AAD5TDJ6</accession>
<feature type="repeat" description="WD" evidence="6">
    <location>
        <begin position="54"/>
        <end position="95"/>
    </location>
</feature>
<evidence type="ECO:0000256" key="7">
    <source>
        <dbReference type="SAM" id="MobiDB-lite"/>
    </source>
</evidence>
<comment type="caution">
    <text evidence="8">The sequence shown here is derived from an EMBL/GenBank/DDBJ whole genome shotgun (WGS) entry which is preliminary data.</text>
</comment>
<evidence type="ECO:0000313" key="8">
    <source>
        <dbReference type="EMBL" id="KAJ3170076.1"/>
    </source>
</evidence>
<evidence type="ECO:0000256" key="6">
    <source>
        <dbReference type="PROSITE-ProRule" id="PRU00221"/>
    </source>
</evidence>
<dbReference type="SUPFAM" id="SSF50978">
    <property type="entry name" value="WD40 repeat-like"/>
    <property type="match status" value="1"/>
</dbReference>
<dbReference type="Pfam" id="PF24796">
    <property type="entry name" value="WDR55"/>
    <property type="match status" value="1"/>
</dbReference>
<evidence type="ECO:0000256" key="3">
    <source>
        <dbReference type="ARBA" id="ARBA00022737"/>
    </source>
</evidence>
<comment type="similarity">
    <text evidence="1">Belongs to the WD repeat WDR55 family.</text>
</comment>
<dbReference type="InterPro" id="IPR050505">
    <property type="entry name" value="WDR55/POC1"/>
</dbReference>
<keyword evidence="3" id="KW-0677">Repeat</keyword>
<dbReference type="PROSITE" id="PS50082">
    <property type="entry name" value="WD_REPEATS_2"/>
    <property type="match status" value="2"/>
</dbReference>
<dbReference type="InterPro" id="IPR036322">
    <property type="entry name" value="WD40_repeat_dom_sf"/>
</dbReference>
<feature type="repeat" description="WD" evidence="6">
    <location>
        <begin position="97"/>
        <end position="137"/>
    </location>
</feature>
<evidence type="ECO:0000313" key="9">
    <source>
        <dbReference type="Proteomes" id="UP001212152"/>
    </source>
</evidence>
<reference evidence="8" key="1">
    <citation type="submission" date="2020-05" db="EMBL/GenBank/DDBJ databases">
        <title>Phylogenomic resolution of chytrid fungi.</title>
        <authorList>
            <person name="Stajich J.E."/>
            <person name="Amses K."/>
            <person name="Simmons R."/>
            <person name="Seto K."/>
            <person name="Myers J."/>
            <person name="Bonds A."/>
            <person name="Quandt C.A."/>
            <person name="Barry K."/>
            <person name="Liu P."/>
            <person name="Grigoriev I."/>
            <person name="Longcore J.E."/>
            <person name="James T.Y."/>
        </authorList>
    </citation>
    <scope>NUCLEOTIDE SEQUENCE</scope>
    <source>
        <strain evidence="8">JEL0379</strain>
    </source>
</reference>
<proteinExistence type="inferred from homology"/>
<keyword evidence="2 6" id="KW-0853">WD repeat</keyword>
<dbReference type="Proteomes" id="UP001212152">
    <property type="component" value="Unassembled WGS sequence"/>
</dbReference>
<evidence type="ECO:0000256" key="4">
    <source>
        <dbReference type="ARBA" id="ARBA00039238"/>
    </source>
</evidence>
<organism evidence="8 9">
    <name type="scientific">Geranomyces variabilis</name>
    <dbReference type="NCBI Taxonomy" id="109894"/>
    <lineage>
        <taxon>Eukaryota</taxon>
        <taxon>Fungi</taxon>
        <taxon>Fungi incertae sedis</taxon>
        <taxon>Chytridiomycota</taxon>
        <taxon>Chytridiomycota incertae sedis</taxon>
        <taxon>Chytridiomycetes</taxon>
        <taxon>Spizellomycetales</taxon>
        <taxon>Powellomycetaceae</taxon>
        <taxon>Geranomyces</taxon>
    </lineage>
</organism>
<evidence type="ECO:0000256" key="2">
    <source>
        <dbReference type="ARBA" id="ARBA00022574"/>
    </source>
</evidence>
<dbReference type="InterPro" id="IPR015943">
    <property type="entry name" value="WD40/YVTN_repeat-like_dom_sf"/>
</dbReference>
<keyword evidence="9" id="KW-1185">Reference proteome</keyword>
<dbReference type="PANTHER" id="PTHR44019:SF20">
    <property type="entry name" value="WD REPEAT-CONTAINING PROTEIN 55"/>
    <property type="match status" value="1"/>
</dbReference>
<dbReference type="Gene3D" id="2.130.10.10">
    <property type="entry name" value="YVTN repeat-like/Quinoprotein amine dehydrogenase"/>
    <property type="match status" value="2"/>
</dbReference>
<feature type="compositionally biased region" description="Basic residues" evidence="7">
    <location>
        <begin position="366"/>
        <end position="379"/>
    </location>
</feature>
<feature type="compositionally biased region" description="Acidic residues" evidence="7">
    <location>
        <begin position="321"/>
        <end position="331"/>
    </location>
</feature>
<protein>
    <recommendedName>
        <fullName evidence="4">WD repeat-containing protein JIP5</fullName>
    </recommendedName>
    <alternativeName>
        <fullName evidence="5">WD repeat-containing protein jip5</fullName>
    </alternativeName>
</protein>
<evidence type="ECO:0000256" key="5">
    <source>
        <dbReference type="ARBA" id="ARBA00039514"/>
    </source>
</evidence>
<evidence type="ECO:0000256" key="1">
    <source>
        <dbReference type="ARBA" id="ARBA00007625"/>
    </source>
</evidence>
<feature type="region of interest" description="Disordered" evidence="7">
    <location>
        <begin position="321"/>
        <end position="396"/>
    </location>
</feature>
<dbReference type="InterPro" id="IPR001680">
    <property type="entry name" value="WD40_rpt"/>
</dbReference>
<feature type="compositionally biased region" description="Polar residues" evidence="7">
    <location>
        <begin position="334"/>
        <end position="344"/>
    </location>
</feature>
<dbReference type="PANTHER" id="PTHR44019">
    <property type="entry name" value="WD REPEAT-CONTAINING PROTEIN 55"/>
    <property type="match status" value="1"/>
</dbReference>
<sequence>MTMTGAPGPIAYESQVFSLAFHPEADVVAAGTIEGFVHCHKYAADAEPVKLWSSKLHKGSCRALDFASDGSALYSGSKDRTLQVVNVETGKVTAKKPKAHAEPINTLLTLSDALIATGDDGGCVKVWDLRQRKVALSYHDNTDFISDLHYVEHKKTLLATSGDGHLSVFDIRKKKPVAISEQQDDELLCVTVVRNTTKAVVGTQDGNLLLFSWGDWGDCTDRFPGHPSSVDSILTIEDETVMTASGDGILRAIGILPNKLIGAIGEHGEMPIESIRLARDGELVGSCSHDATVRFWSVAAATNEDEDDENEKVEMPEEAAMAEEVEVDDEEKSTSGQGSDTTAAANKRSASSGSDLDSSDDDRPVRKDKRKKKPKKAKKGIGSGKQASASFFADIS</sequence>
<gene>
    <name evidence="8" type="primary">WDR55</name>
    <name evidence="8" type="ORF">HDU87_008851</name>
</gene>
<name>A0AAD5TDJ6_9FUNG</name>
<dbReference type="AlphaFoldDB" id="A0AAD5TDJ6"/>
<dbReference type="SMART" id="SM00320">
    <property type="entry name" value="WD40"/>
    <property type="match status" value="6"/>
</dbReference>